<feature type="transmembrane region" description="Helical" evidence="2">
    <location>
        <begin position="233"/>
        <end position="256"/>
    </location>
</feature>
<feature type="transmembrane region" description="Helical" evidence="2">
    <location>
        <begin position="131"/>
        <end position="149"/>
    </location>
</feature>
<feature type="compositionally biased region" description="Polar residues" evidence="1">
    <location>
        <begin position="20"/>
        <end position="35"/>
    </location>
</feature>
<accession>A0A0D6EMB2</accession>
<name>A0A0D6EMB2_SPOSA</name>
<proteinExistence type="predicted"/>
<feature type="region of interest" description="Disordered" evidence="1">
    <location>
        <begin position="1"/>
        <end position="54"/>
    </location>
</feature>
<feature type="transmembrane region" description="Helical" evidence="2">
    <location>
        <begin position="190"/>
        <end position="212"/>
    </location>
</feature>
<sequence length="467" mass="50885">MSLSQPSSASLLAQSLGARSPSTSDVEPLRDSSSPIAPVLSDHPGEDPALPVRSPPVEMTPREIEIELLQPPKSWVEVLAGEQGSWRREISWIATAVVLQTVVRSVCFAKPIFGAYFLANLAPLEREGVRWYWIVLVRFWEVVLGGWVWRRVRGDLRGDGALFGLVFALVSRISLYAFEHSYFLLSAGTVSTLLLVDAISFFCAFSLLRPLLPHSVLRRPVLSAWDRIRSDRALILNVLFGLGVATFGGAAGSYVLERMGGREFVKANVWDATVPSYIMKDQLTASQMLAVRSLSSPPLNKIPTNSLVDTAQQPSIPVPTLRTFSSPLSMPHHLLQSLLVSLSTLPLVSVLPSLSPVLLSLLTFTLILIPSSILLFDVLPISPFAALGVGLALALRGAWAAGIVSWTIEELRKVKTSRTVALAVLDVETDEVLAVVRAKVEVGDDEDAHVGKTTPRRRGVIRGEIEL</sequence>
<protein>
    <submittedName>
        <fullName evidence="3">SPOSA6832_02414-mRNA-1:cds</fullName>
    </submittedName>
</protein>
<keyword evidence="2" id="KW-0812">Transmembrane</keyword>
<feature type="transmembrane region" description="Helical" evidence="2">
    <location>
        <begin position="161"/>
        <end position="178"/>
    </location>
</feature>
<evidence type="ECO:0000313" key="3">
    <source>
        <dbReference type="EMBL" id="CEQ40755.1"/>
    </source>
</evidence>
<keyword evidence="2" id="KW-1133">Transmembrane helix</keyword>
<dbReference type="EMBL" id="CENE01000008">
    <property type="protein sequence ID" value="CEQ40755.1"/>
    <property type="molecule type" value="Genomic_DNA"/>
</dbReference>
<keyword evidence="4" id="KW-1185">Reference proteome</keyword>
<dbReference type="Proteomes" id="UP000243876">
    <property type="component" value="Unassembled WGS sequence"/>
</dbReference>
<gene>
    <name evidence="3" type="primary">SPOSA6832_02414</name>
</gene>
<feature type="transmembrane region" description="Helical" evidence="2">
    <location>
        <begin position="334"/>
        <end position="351"/>
    </location>
</feature>
<dbReference type="OrthoDB" id="2525509at2759"/>
<evidence type="ECO:0000313" key="4">
    <source>
        <dbReference type="Proteomes" id="UP000243876"/>
    </source>
</evidence>
<feature type="compositionally biased region" description="Low complexity" evidence="1">
    <location>
        <begin position="1"/>
        <end position="16"/>
    </location>
</feature>
<feature type="transmembrane region" description="Helical" evidence="2">
    <location>
        <begin position="385"/>
        <end position="408"/>
    </location>
</feature>
<organism evidence="3 4">
    <name type="scientific">Sporidiobolus salmonicolor</name>
    <name type="common">Yeast-like fungus</name>
    <name type="synonym">Sporobolomyces salmonicolor</name>
    <dbReference type="NCBI Taxonomy" id="5005"/>
    <lineage>
        <taxon>Eukaryota</taxon>
        <taxon>Fungi</taxon>
        <taxon>Dikarya</taxon>
        <taxon>Basidiomycota</taxon>
        <taxon>Pucciniomycotina</taxon>
        <taxon>Microbotryomycetes</taxon>
        <taxon>Sporidiobolales</taxon>
        <taxon>Sporidiobolaceae</taxon>
        <taxon>Sporobolomyces</taxon>
    </lineage>
</organism>
<feature type="transmembrane region" description="Helical" evidence="2">
    <location>
        <begin position="358"/>
        <end position="379"/>
    </location>
</feature>
<evidence type="ECO:0000256" key="1">
    <source>
        <dbReference type="SAM" id="MobiDB-lite"/>
    </source>
</evidence>
<keyword evidence="2" id="KW-0472">Membrane</keyword>
<evidence type="ECO:0000256" key="2">
    <source>
        <dbReference type="SAM" id="Phobius"/>
    </source>
</evidence>
<reference evidence="4" key="1">
    <citation type="submission" date="2015-02" db="EMBL/GenBank/DDBJ databases">
        <authorList>
            <person name="Gon?alves P."/>
        </authorList>
    </citation>
    <scope>NUCLEOTIDE SEQUENCE [LARGE SCALE GENOMIC DNA]</scope>
</reference>
<dbReference type="AlphaFoldDB" id="A0A0D6EMB2"/>